<evidence type="ECO:0000313" key="2">
    <source>
        <dbReference type="EMBL" id="KAG7128386.1"/>
    </source>
</evidence>
<dbReference type="Proteomes" id="UP000689129">
    <property type="component" value="Unassembled WGS sequence"/>
</dbReference>
<dbReference type="EMBL" id="JAEMWZ010000268">
    <property type="protein sequence ID" value="KAG7128386.1"/>
    <property type="molecule type" value="Genomic_DNA"/>
</dbReference>
<comment type="caution">
    <text evidence="2">The sequence shown here is derived from an EMBL/GenBank/DDBJ whole genome shotgun (WGS) entry which is preliminary data.</text>
</comment>
<protein>
    <submittedName>
        <fullName evidence="2">Uncharacterized protein</fullName>
    </submittedName>
</protein>
<dbReference type="OrthoDB" id="408743at2759"/>
<gene>
    <name evidence="2" type="ORF">HYQ45_011970</name>
</gene>
<sequence length="157" mass="17764">MKTATKFHLCCPFGRTTRNEGETPVISSIGLSTEIKHRVPDFFDKVLGTSVFGASGQQVLPTDDEETARRKIEDEIRRHSNVFEWNDDGSLTVTRQLTLIRIHKETGLTTCFGNVTSAWGRSTHRGATEPPFRGDDNSITRRRNTSTENRLKRGIWT</sequence>
<reference evidence="2" key="1">
    <citation type="journal article" date="2021" name="Mol. Plant Pathol.">
        <title>A 20-kb lineage-specific genomic region tames virulence in pathogenic amphidiploid Verticillium longisporum.</title>
        <authorList>
            <person name="Harting R."/>
            <person name="Starke J."/>
            <person name="Kusch H."/>
            <person name="Poggeler S."/>
            <person name="Maurus I."/>
            <person name="Schluter R."/>
            <person name="Landesfeind M."/>
            <person name="Bulla I."/>
            <person name="Nowrousian M."/>
            <person name="de Jonge R."/>
            <person name="Stahlhut G."/>
            <person name="Hoff K.J."/>
            <person name="Asshauer K.P."/>
            <person name="Thurmer A."/>
            <person name="Stanke M."/>
            <person name="Daniel R."/>
            <person name="Morgenstern B."/>
            <person name="Thomma B.P.H.J."/>
            <person name="Kronstad J.W."/>
            <person name="Braus-Stromeyer S.A."/>
            <person name="Braus G.H."/>
        </authorList>
    </citation>
    <scope>NUCLEOTIDE SEQUENCE</scope>
    <source>
        <strain evidence="2">Vl32</strain>
    </source>
</reference>
<proteinExistence type="predicted"/>
<organism evidence="2 3">
    <name type="scientific">Verticillium longisporum</name>
    <name type="common">Verticillium dahliae var. longisporum</name>
    <dbReference type="NCBI Taxonomy" id="100787"/>
    <lineage>
        <taxon>Eukaryota</taxon>
        <taxon>Fungi</taxon>
        <taxon>Dikarya</taxon>
        <taxon>Ascomycota</taxon>
        <taxon>Pezizomycotina</taxon>
        <taxon>Sordariomycetes</taxon>
        <taxon>Hypocreomycetidae</taxon>
        <taxon>Glomerellales</taxon>
        <taxon>Plectosphaerellaceae</taxon>
        <taxon>Verticillium</taxon>
    </lineage>
</organism>
<accession>A0A8I2ZFI2</accession>
<name>A0A8I2ZFI2_VERLO</name>
<evidence type="ECO:0000256" key="1">
    <source>
        <dbReference type="SAM" id="MobiDB-lite"/>
    </source>
</evidence>
<feature type="region of interest" description="Disordered" evidence="1">
    <location>
        <begin position="122"/>
        <end position="157"/>
    </location>
</feature>
<dbReference type="AlphaFoldDB" id="A0A8I2ZFI2"/>
<evidence type="ECO:0000313" key="3">
    <source>
        <dbReference type="Proteomes" id="UP000689129"/>
    </source>
</evidence>